<feature type="domain" description="KNOX2" evidence="4">
    <location>
        <begin position="66"/>
        <end position="117"/>
    </location>
</feature>
<evidence type="ECO:0000256" key="1">
    <source>
        <dbReference type="ARBA" id="ARBA00004123"/>
    </source>
</evidence>
<reference evidence="5" key="1">
    <citation type="submission" date="2022-12" db="EMBL/GenBank/DDBJ databases">
        <title>Draft genome assemblies for two species of Escallonia (Escalloniales).</title>
        <authorList>
            <person name="Chanderbali A."/>
            <person name="Dervinis C."/>
            <person name="Anghel I."/>
            <person name="Soltis D."/>
            <person name="Soltis P."/>
            <person name="Zapata F."/>
        </authorList>
    </citation>
    <scope>NUCLEOTIDE SEQUENCE</scope>
    <source>
        <strain evidence="5">UCBG92.1500</strain>
        <tissue evidence="5">Leaf</tissue>
    </source>
</reference>
<keyword evidence="6" id="KW-1185">Reference proteome</keyword>
<dbReference type="SMART" id="SM01256">
    <property type="entry name" value="KNOX2"/>
    <property type="match status" value="1"/>
</dbReference>
<evidence type="ECO:0000259" key="4">
    <source>
        <dbReference type="SMART" id="SM01256"/>
    </source>
</evidence>
<sequence>MEGSSAENENVRFAGEETEEKLKMIIKSHPLYGLLVETHLQCLKVGLGEDEEAGVTTAFTQADKQLNGNTAKSSELDNFMEDYCTALNKLKEGMVQPLQETTSFINNMYVQLSELHVELESTSTLREKSYFN</sequence>
<evidence type="ECO:0000313" key="5">
    <source>
        <dbReference type="EMBL" id="KAK2993837.1"/>
    </source>
</evidence>
<feature type="domain" description="KNOX1" evidence="3">
    <location>
        <begin position="20"/>
        <end position="65"/>
    </location>
</feature>
<dbReference type="SMART" id="SM01255">
    <property type="entry name" value="KNOX1"/>
    <property type="match status" value="1"/>
</dbReference>
<protein>
    <submittedName>
        <fullName evidence="5">Uncharacterized protein</fullName>
    </submittedName>
</protein>
<dbReference type="GO" id="GO:0005634">
    <property type="term" value="C:nucleus"/>
    <property type="evidence" value="ECO:0007669"/>
    <property type="project" value="UniProtKB-SubCell"/>
</dbReference>
<accession>A0AA88RZZ4</accession>
<proteinExistence type="predicted"/>
<dbReference type="Pfam" id="PF03790">
    <property type="entry name" value="KNOX1"/>
    <property type="match status" value="1"/>
</dbReference>
<dbReference type="Proteomes" id="UP001187471">
    <property type="component" value="Unassembled WGS sequence"/>
</dbReference>
<name>A0AA88RZZ4_9ASTE</name>
<dbReference type="Pfam" id="PF03791">
    <property type="entry name" value="KNOX2"/>
    <property type="match status" value="1"/>
</dbReference>
<evidence type="ECO:0000313" key="6">
    <source>
        <dbReference type="Proteomes" id="UP001187471"/>
    </source>
</evidence>
<dbReference type="PANTHER" id="PTHR48452:SF1">
    <property type="entry name" value="FUSED COMPOUND LEAF 1"/>
    <property type="match status" value="1"/>
</dbReference>
<evidence type="ECO:0000256" key="2">
    <source>
        <dbReference type="ARBA" id="ARBA00023242"/>
    </source>
</evidence>
<dbReference type="PANTHER" id="PTHR48452">
    <property type="entry name" value="FUSED COMPOUND LEAF 1"/>
    <property type="match status" value="1"/>
</dbReference>
<keyword evidence="2" id="KW-0539">Nucleus</keyword>
<organism evidence="5 6">
    <name type="scientific">Escallonia rubra</name>
    <dbReference type="NCBI Taxonomy" id="112253"/>
    <lineage>
        <taxon>Eukaryota</taxon>
        <taxon>Viridiplantae</taxon>
        <taxon>Streptophyta</taxon>
        <taxon>Embryophyta</taxon>
        <taxon>Tracheophyta</taxon>
        <taxon>Spermatophyta</taxon>
        <taxon>Magnoliopsida</taxon>
        <taxon>eudicotyledons</taxon>
        <taxon>Gunneridae</taxon>
        <taxon>Pentapetalae</taxon>
        <taxon>asterids</taxon>
        <taxon>campanulids</taxon>
        <taxon>Escalloniales</taxon>
        <taxon>Escalloniaceae</taxon>
        <taxon>Escallonia</taxon>
    </lineage>
</organism>
<comment type="caution">
    <text evidence="5">The sequence shown here is derived from an EMBL/GenBank/DDBJ whole genome shotgun (WGS) entry which is preliminary data.</text>
</comment>
<dbReference type="InterPro" id="IPR005541">
    <property type="entry name" value="KNOX2"/>
</dbReference>
<dbReference type="EMBL" id="JAVXUO010000268">
    <property type="protein sequence ID" value="KAK2993837.1"/>
    <property type="molecule type" value="Genomic_DNA"/>
</dbReference>
<dbReference type="AlphaFoldDB" id="A0AA88RZZ4"/>
<dbReference type="GO" id="GO:0003677">
    <property type="term" value="F:DNA binding"/>
    <property type="evidence" value="ECO:0007669"/>
    <property type="project" value="InterPro"/>
</dbReference>
<evidence type="ECO:0000259" key="3">
    <source>
        <dbReference type="SMART" id="SM01255"/>
    </source>
</evidence>
<dbReference type="InterPro" id="IPR005540">
    <property type="entry name" value="KNOX1"/>
</dbReference>
<comment type="subcellular location">
    <subcellularLocation>
        <location evidence="1">Nucleus</location>
    </subcellularLocation>
</comment>
<gene>
    <name evidence="5" type="ORF">RJ640_023721</name>
</gene>